<evidence type="ECO:0000256" key="4">
    <source>
        <dbReference type="ARBA" id="ARBA00023274"/>
    </source>
</evidence>
<dbReference type="RefSeq" id="WP_126044857.1">
    <property type="nucleotide sequence ID" value="NZ_RXFM01000050.1"/>
</dbReference>
<dbReference type="GO" id="GO:0008097">
    <property type="term" value="F:5S rRNA binding"/>
    <property type="evidence" value="ECO:0007669"/>
    <property type="project" value="InterPro"/>
</dbReference>
<reference evidence="10" key="1">
    <citation type="submission" date="2018-11" db="EMBL/GenBank/DDBJ databases">
        <title>Phylogenetic, genomic, and biogeographic characterization of a novel and ubiquitous marine invertebrate-associated Rickettsiales parasite, Candidatus Marinoinvertebrata rohwerii, gen. nov., sp. nov.</title>
        <authorList>
            <person name="Klinges J.G."/>
            <person name="Rosales S.M."/>
            <person name="Mcminds R."/>
            <person name="Shaver E.C."/>
            <person name="Shantz A."/>
            <person name="Peters E.C."/>
            <person name="Burkepile D.E."/>
            <person name="Silliman B.R."/>
            <person name="Vega Thurber R.L."/>
        </authorList>
    </citation>
    <scope>NUCLEOTIDE SEQUENCE [LARGE SCALE GENOMIC DNA]</scope>
    <source>
        <strain evidence="10">a_cerv_44</strain>
    </source>
</reference>
<dbReference type="InterPro" id="IPR020930">
    <property type="entry name" value="Ribosomal_uL5_bac-type"/>
</dbReference>
<dbReference type="AlphaFoldDB" id="A0A429XIK1"/>
<dbReference type="Proteomes" id="UP000279470">
    <property type="component" value="Unassembled WGS sequence"/>
</dbReference>
<dbReference type="InterPro" id="IPR011035">
    <property type="entry name" value="Ribosomal_bL25/Gln-tRNA_synth"/>
</dbReference>
<dbReference type="CDD" id="cd00495">
    <property type="entry name" value="Ribosomal_L25_TL5_CTC"/>
    <property type="match status" value="1"/>
</dbReference>
<feature type="domain" description="Large ribosomal subunit protein bL25 L25" evidence="7">
    <location>
        <begin position="8"/>
        <end position="92"/>
    </location>
</feature>
<comment type="subunit">
    <text evidence="5">Part of the 50S ribosomal subunit; part of the 5S rRNA/L5/L18/L25 subcomplex. Contacts the 5S rRNA. Binds to the 5S rRNA independently of L5 and L18.</text>
</comment>
<keyword evidence="2 5" id="KW-0694">RNA-binding</keyword>
<feature type="compositionally biased region" description="Basic and acidic residues" evidence="6">
    <location>
        <begin position="201"/>
        <end position="211"/>
    </location>
</feature>
<feature type="region of interest" description="Disordered" evidence="6">
    <location>
        <begin position="187"/>
        <end position="211"/>
    </location>
</feature>
<keyword evidence="4 5" id="KW-0687">Ribonucleoprotein</keyword>
<dbReference type="GO" id="GO:0022625">
    <property type="term" value="C:cytosolic large ribosomal subunit"/>
    <property type="evidence" value="ECO:0007669"/>
    <property type="project" value="TreeGrafter"/>
</dbReference>
<dbReference type="GO" id="GO:0006412">
    <property type="term" value="P:translation"/>
    <property type="evidence" value="ECO:0007669"/>
    <property type="project" value="UniProtKB-UniRule"/>
</dbReference>
<dbReference type="PANTHER" id="PTHR33284:SF1">
    <property type="entry name" value="RIBOSOMAL PROTEIN L25_GLN-TRNA SYNTHETASE, ANTI-CODON-BINDING DOMAIN-CONTAINING PROTEIN"/>
    <property type="match status" value="1"/>
</dbReference>
<dbReference type="HAMAP" id="MF_01334">
    <property type="entry name" value="Ribosomal_bL25_CTC"/>
    <property type="match status" value="1"/>
</dbReference>
<dbReference type="Pfam" id="PF01386">
    <property type="entry name" value="Ribosomal_L25p"/>
    <property type="match status" value="1"/>
</dbReference>
<feature type="domain" description="Large ribosomal subunit protein bL25 beta" evidence="8">
    <location>
        <begin position="101"/>
        <end position="182"/>
    </location>
</feature>
<dbReference type="InterPro" id="IPR020057">
    <property type="entry name" value="Ribosomal_bL25_b-dom"/>
</dbReference>
<dbReference type="Gene3D" id="2.40.240.10">
    <property type="entry name" value="Ribosomal Protein L25, Chain P"/>
    <property type="match status" value="1"/>
</dbReference>
<accession>A0A429XIK1</accession>
<proteinExistence type="inferred from homology"/>
<evidence type="ECO:0000313" key="9">
    <source>
        <dbReference type="EMBL" id="RST65684.1"/>
    </source>
</evidence>
<dbReference type="NCBIfam" id="NF004128">
    <property type="entry name" value="PRK05618.1-2"/>
    <property type="match status" value="1"/>
</dbReference>
<evidence type="ECO:0000313" key="10">
    <source>
        <dbReference type="Proteomes" id="UP000279470"/>
    </source>
</evidence>
<evidence type="ECO:0000256" key="2">
    <source>
        <dbReference type="ARBA" id="ARBA00022884"/>
    </source>
</evidence>
<evidence type="ECO:0000256" key="1">
    <source>
        <dbReference type="ARBA" id="ARBA00022730"/>
    </source>
</evidence>
<evidence type="ECO:0000256" key="5">
    <source>
        <dbReference type="HAMAP-Rule" id="MF_01334"/>
    </source>
</evidence>
<dbReference type="EMBL" id="RXFM01000050">
    <property type="protein sequence ID" value="RST65684.1"/>
    <property type="molecule type" value="Genomic_DNA"/>
</dbReference>
<protein>
    <recommendedName>
        <fullName evidence="5">Large ribosomal subunit protein bL25</fullName>
    </recommendedName>
    <alternativeName>
        <fullName evidence="5">General stress protein CTC</fullName>
    </alternativeName>
</protein>
<keyword evidence="1 5" id="KW-0699">rRNA-binding</keyword>
<comment type="similarity">
    <text evidence="5">Belongs to the bacterial ribosomal protein bL25 family. CTC subfamily.</text>
</comment>
<dbReference type="NCBIfam" id="TIGR00731">
    <property type="entry name" value="bL25_bact_ctc"/>
    <property type="match status" value="1"/>
</dbReference>
<dbReference type="InterPro" id="IPR029751">
    <property type="entry name" value="Ribosomal_L25_dom"/>
</dbReference>
<evidence type="ECO:0000259" key="8">
    <source>
        <dbReference type="Pfam" id="PF14693"/>
    </source>
</evidence>
<evidence type="ECO:0000256" key="3">
    <source>
        <dbReference type="ARBA" id="ARBA00022980"/>
    </source>
</evidence>
<keyword evidence="10" id="KW-1185">Reference proteome</keyword>
<dbReference type="InterPro" id="IPR037121">
    <property type="entry name" value="Ribosomal_bL25_C"/>
</dbReference>
<keyword evidence="3 5" id="KW-0689">Ribosomal protein</keyword>
<dbReference type="GO" id="GO:0003735">
    <property type="term" value="F:structural constituent of ribosome"/>
    <property type="evidence" value="ECO:0007669"/>
    <property type="project" value="InterPro"/>
</dbReference>
<organism evidence="9 10">
    <name type="scientific">Candidatus Aquarickettsia rohweri</name>
    <dbReference type="NCBI Taxonomy" id="2602574"/>
    <lineage>
        <taxon>Bacteria</taxon>
        <taxon>Pseudomonadati</taxon>
        <taxon>Pseudomonadota</taxon>
        <taxon>Alphaproteobacteria</taxon>
        <taxon>Rickettsiales</taxon>
        <taxon>Candidatus Midichloriaceae</taxon>
        <taxon>Candidatus Aquarickettsia</taxon>
    </lineage>
</organism>
<feature type="compositionally biased region" description="Acidic residues" evidence="6">
    <location>
        <begin position="188"/>
        <end position="200"/>
    </location>
</feature>
<gene>
    <name evidence="5" type="primary">rplY</name>
    <name evidence="5" type="synonym">ctc</name>
    <name evidence="9" type="ORF">EIC27_04080</name>
</gene>
<dbReference type="OrthoDB" id="9806411at2"/>
<evidence type="ECO:0000256" key="6">
    <source>
        <dbReference type="SAM" id="MobiDB-lite"/>
    </source>
</evidence>
<dbReference type="PANTHER" id="PTHR33284">
    <property type="entry name" value="RIBOSOMAL PROTEIN L25/GLN-TRNA SYNTHETASE, ANTI-CODON-BINDING DOMAIN-CONTAINING PROTEIN"/>
    <property type="match status" value="1"/>
</dbReference>
<evidence type="ECO:0000259" key="7">
    <source>
        <dbReference type="Pfam" id="PF01386"/>
    </source>
</evidence>
<sequence length="211" mass="23502">MAELVLAGEEKKGSGTGNSRALRRDGKLPAIIYGFGENHMINLVYKDFLKEYHKGNLLSKLVSIKLGKKSLKVIPRDVQIDPVSDNPIHVDFQLVKDNVSIKVDVRVKVINQDKSPGIKKGGILNVVKKYISLNCIPKNILGYLEIDIEGFEIGKNIHINDIELPNGVVPVDKSNFTILTIAGRVEEKDEEQEEISDDNSAEDKEKKDEAK</sequence>
<comment type="caution">
    <text evidence="9">The sequence shown here is derived from an EMBL/GenBank/DDBJ whole genome shotgun (WGS) entry which is preliminary data.</text>
</comment>
<name>A0A429XIK1_9RICK</name>
<dbReference type="Gene3D" id="2.170.120.20">
    <property type="entry name" value="Ribosomal protein L25, beta domain"/>
    <property type="match status" value="1"/>
</dbReference>
<dbReference type="SUPFAM" id="SSF50715">
    <property type="entry name" value="Ribosomal protein L25-like"/>
    <property type="match status" value="1"/>
</dbReference>
<dbReference type="InterPro" id="IPR020056">
    <property type="entry name" value="Rbsml_bL25/Gln-tRNA_synth_N"/>
</dbReference>
<dbReference type="Pfam" id="PF14693">
    <property type="entry name" value="Ribosomal_TL5_C"/>
    <property type="match status" value="1"/>
</dbReference>
<comment type="function">
    <text evidence="5">This is one of the proteins that binds to the 5S RNA in the ribosome where it forms part of the central protuberance.</text>
</comment>
<dbReference type="InterPro" id="IPR001021">
    <property type="entry name" value="Ribosomal_bL25_long"/>
</dbReference>